<organism evidence="1 2">
    <name type="scientific">Necator americanus</name>
    <name type="common">Human hookworm</name>
    <dbReference type="NCBI Taxonomy" id="51031"/>
    <lineage>
        <taxon>Eukaryota</taxon>
        <taxon>Metazoa</taxon>
        <taxon>Ecdysozoa</taxon>
        <taxon>Nematoda</taxon>
        <taxon>Chromadorea</taxon>
        <taxon>Rhabditida</taxon>
        <taxon>Rhabditina</taxon>
        <taxon>Rhabditomorpha</taxon>
        <taxon>Strongyloidea</taxon>
        <taxon>Ancylostomatidae</taxon>
        <taxon>Bunostominae</taxon>
        <taxon>Necator</taxon>
    </lineage>
</organism>
<sequence length="98" mass="11078">MISNVIKNYERIDFLSSYYFGTLANQEGFEDAEDECMRIGGHLPSISNAYQNSAVQNAAHRTSEIKAVLAAFFGITGVDWRDDDHARGLFQSWRDPVM</sequence>
<dbReference type="Gene3D" id="3.10.100.10">
    <property type="entry name" value="Mannose-Binding Protein A, subunit A"/>
    <property type="match status" value="1"/>
</dbReference>
<accession>A0ABR1E0U3</accession>
<name>A0ABR1E0U3_NECAM</name>
<protein>
    <recommendedName>
        <fullName evidence="3">C-type lectin domain-containing protein</fullName>
    </recommendedName>
</protein>
<reference evidence="1 2" key="1">
    <citation type="submission" date="2023-08" db="EMBL/GenBank/DDBJ databases">
        <title>A Necator americanus chromosomal reference genome.</title>
        <authorList>
            <person name="Ilik V."/>
            <person name="Petrzelkova K.J."/>
            <person name="Pardy F."/>
            <person name="Fuh T."/>
            <person name="Niatou-Singa F.S."/>
            <person name="Gouil Q."/>
            <person name="Baker L."/>
            <person name="Ritchie M.E."/>
            <person name="Jex A.R."/>
            <person name="Gazzola D."/>
            <person name="Li H."/>
            <person name="Toshio Fujiwara R."/>
            <person name="Zhan B."/>
            <person name="Aroian R.V."/>
            <person name="Pafco B."/>
            <person name="Schwarz E.M."/>
        </authorList>
    </citation>
    <scope>NUCLEOTIDE SEQUENCE [LARGE SCALE GENOMIC DNA]</scope>
    <source>
        <strain evidence="1 2">Aroian</strain>
        <tissue evidence="1">Whole animal</tissue>
    </source>
</reference>
<dbReference type="InterPro" id="IPR016187">
    <property type="entry name" value="CTDL_fold"/>
</dbReference>
<gene>
    <name evidence="1" type="primary">Necator_chrV.g19363</name>
    <name evidence="1" type="ORF">RB195_014571</name>
</gene>
<evidence type="ECO:0000313" key="1">
    <source>
        <dbReference type="EMBL" id="KAK6756249.1"/>
    </source>
</evidence>
<proteinExistence type="predicted"/>
<dbReference type="Proteomes" id="UP001303046">
    <property type="component" value="Unassembled WGS sequence"/>
</dbReference>
<dbReference type="SUPFAM" id="SSF56436">
    <property type="entry name" value="C-type lectin-like"/>
    <property type="match status" value="1"/>
</dbReference>
<keyword evidence="2" id="KW-1185">Reference proteome</keyword>
<comment type="caution">
    <text evidence="1">The sequence shown here is derived from an EMBL/GenBank/DDBJ whole genome shotgun (WGS) entry which is preliminary data.</text>
</comment>
<dbReference type="EMBL" id="JAVFWL010000005">
    <property type="protein sequence ID" value="KAK6756249.1"/>
    <property type="molecule type" value="Genomic_DNA"/>
</dbReference>
<dbReference type="CDD" id="cd00037">
    <property type="entry name" value="CLECT"/>
    <property type="match status" value="1"/>
</dbReference>
<evidence type="ECO:0000313" key="2">
    <source>
        <dbReference type="Proteomes" id="UP001303046"/>
    </source>
</evidence>
<evidence type="ECO:0008006" key="3">
    <source>
        <dbReference type="Google" id="ProtNLM"/>
    </source>
</evidence>
<dbReference type="InterPro" id="IPR016186">
    <property type="entry name" value="C-type_lectin-like/link_sf"/>
</dbReference>